<dbReference type="InterPro" id="IPR042530">
    <property type="entry name" value="EME1/EME2_C"/>
</dbReference>
<dbReference type="AlphaFoldDB" id="A0ABD2NP65"/>
<evidence type="ECO:0000256" key="12">
    <source>
        <dbReference type="ARBA" id="ARBA00023254"/>
    </source>
</evidence>
<dbReference type="GO" id="GO:0016787">
    <property type="term" value="F:hydrolase activity"/>
    <property type="evidence" value="ECO:0007669"/>
    <property type="project" value="UniProtKB-KW"/>
</dbReference>
<evidence type="ECO:0000256" key="3">
    <source>
        <dbReference type="ARBA" id="ARBA00022722"/>
    </source>
</evidence>
<evidence type="ECO:0000313" key="16">
    <source>
        <dbReference type="Proteomes" id="UP001516400"/>
    </source>
</evidence>
<comment type="subcellular location">
    <subcellularLocation>
        <location evidence="2">Nucleus</location>
    </subcellularLocation>
</comment>
<evidence type="ECO:0000256" key="11">
    <source>
        <dbReference type="ARBA" id="ARBA00023242"/>
    </source>
</evidence>
<keyword evidence="8" id="KW-0460">Magnesium</keyword>
<evidence type="ECO:0000256" key="14">
    <source>
        <dbReference type="SAM" id="MobiDB-lite"/>
    </source>
</evidence>
<feature type="region of interest" description="Disordered" evidence="14">
    <location>
        <begin position="119"/>
        <end position="138"/>
    </location>
</feature>
<name>A0ABD2NP65_9CUCU</name>
<comment type="cofactor">
    <cofactor evidence="1">
        <name>Mg(2+)</name>
        <dbReference type="ChEBI" id="CHEBI:18420"/>
    </cofactor>
</comment>
<keyword evidence="11" id="KW-0539">Nucleus</keyword>
<keyword evidence="4" id="KW-0479">Metal-binding</keyword>
<evidence type="ECO:0000256" key="7">
    <source>
        <dbReference type="ARBA" id="ARBA00022801"/>
    </source>
</evidence>
<evidence type="ECO:0000256" key="2">
    <source>
        <dbReference type="ARBA" id="ARBA00004123"/>
    </source>
</evidence>
<keyword evidence="10" id="KW-0234">DNA repair</keyword>
<dbReference type="EMBL" id="JABFTP020000124">
    <property type="protein sequence ID" value="KAL3280354.1"/>
    <property type="molecule type" value="Genomic_DNA"/>
</dbReference>
<protein>
    <recommendedName>
        <fullName evidence="17">Crossover junction endonuclease EME1</fullName>
    </recommendedName>
</protein>
<evidence type="ECO:0000256" key="10">
    <source>
        <dbReference type="ARBA" id="ARBA00023204"/>
    </source>
</evidence>
<dbReference type="GO" id="GO:0005634">
    <property type="term" value="C:nucleus"/>
    <property type="evidence" value="ECO:0007669"/>
    <property type="project" value="UniProtKB-SubCell"/>
</dbReference>
<dbReference type="GO" id="GO:0046872">
    <property type="term" value="F:metal ion binding"/>
    <property type="evidence" value="ECO:0007669"/>
    <property type="project" value="UniProtKB-KW"/>
</dbReference>
<sequence length="511" mass="58923">MEIEIPDTCDSDSSDTIIASDKEEPNLIPNSKTESELDQLFKKYLNEDYNAKSSSDITNVDTIFLDTSKSNSYESIINENKDISILKHRSKETDIDLENTLSNKRISIYDLEELSDLEEPNQAQAKKSKKITDSNSESEDFVMKQLDSQVLENELVVDKIQKKSSKEQQKIEKENLRKAKLAERELKKEEERRNKALKAALASHFKNLKPENCLKFIKVHIDDEIIRKEFSGDILNGLQSNNVSFTIEAQLTPSIITWTRQIESHILDTNGQLINTSKGLNIEDVLLSWNLIYNIAWKKIILAIYGLEKYYRFQKNKKRRNFAEKVSTKESKSIRDDKFDEIPTVSRRTVEYALTEIQLLYSISHRMVETKSDMALLVFQLSKSIAQVPYKLDKQEKFMQHSKWFMSEDNKNCIRVDKNGNGLSRLWKQMITTFPMASLETAEAISSIYNSPLSLIRAYENVTSISEGEKLLQDIPIRRNAGVISAARKIGPELSKKLYYLFTSIDPDRLL</sequence>
<keyword evidence="7" id="KW-0378">Hydrolase</keyword>
<keyword evidence="9" id="KW-0233">DNA recombination</keyword>
<dbReference type="GO" id="GO:0004519">
    <property type="term" value="F:endonuclease activity"/>
    <property type="evidence" value="ECO:0007669"/>
    <property type="project" value="UniProtKB-KW"/>
</dbReference>
<dbReference type="Gene3D" id="3.40.50.10130">
    <property type="match status" value="1"/>
</dbReference>
<evidence type="ECO:0000256" key="8">
    <source>
        <dbReference type="ARBA" id="ARBA00022842"/>
    </source>
</evidence>
<dbReference type="Pfam" id="PF21292">
    <property type="entry name" value="EME1-MUS81_C"/>
    <property type="match status" value="1"/>
</dbReference>
<evidence type="ECO:0008006" key="17">
    <source>
        <dbReference type="Google" id="ProtNLM"/>
    </source>
</evidence>
<reference evidence="15 16" key="1">
    <citation type="journal article" date="2021" name="BMC Biol.">
        <title>Horizontally acquired antibacterial genes associated with adaptive radiation of ladybird beetles.</title>
        <authorList>
            <person name="Li H.S."/>
            <person name="Tang X.F."/>
            <person name="Huang Y.H."/>
            <person name="Xu Z.Y."/>
            <person name="Chen M.L."/>
            <person name="Du X.Y."/>
            <person name="Qiu B.Y."/>
            <person name="Chen P.T."/>
            <person name="Zhang W."/>
            <person name="Slipinski A."/>
            <person name="Escalona H.E."/>
            <person name="Waterhouse R.M."/>
            <person name="Zwick A."/>
            <person name="Pang H."/>
        </authorList>
    </citation>
    <scope>NUCLEOTIDE SEQUENCE [LARGE SCALE GENOMIC DNA]</scope>
    <source>
        <strain evidence="15">SYSU2018</strain>
    </source>
</reference>
<evidence type="ECO:0000256" key="5">
    <source>
        <dbReference type="ARBA" id="ARBA00022759"/>
    </source>
</evidence>
<gene>
    <name evidence="15" type="ORF">HHI36_017843</name>
</gene>
<keyword evidence="13" id="KW-0175">Coiled coil</keyword>
<evidence type="ECO:0000256" key="9">
    <source>
        <dbReference type="ARBA" id="ARBA00023172"/>
    </source>
</evidence>
<dbReference type="GO" id="GO:0051321">
    <property type="term" value="P:meiotic cell cycle"/>
    <property type="evidence" value="ECO:0007669"/>
    <property type="project" value="UniProtKB-KW"/>
</dbReference>
<dbReference type="InterPro" id="IPR033310">
    <property type="entry name" value="Mms4/EME1/EME2"/>
</dbReference>
<feature type="compositionally biased region" description="Acidic residues" evidence="14">
    <location>
        <begin position="1"/>
        <end position="13"/>
    </location>
</feature>
<keyword evidence="12" id="KW-0469">Meiosis</keyword>
<evidence type="ECO:0000256" key="4">
    <source>
        <dbReference type="ARBA" id="ARBA00022723"/>
    </source>
</evidence>
<dbReference type="PANTHER" id="PTHR21077">
    <property type="entry name" value="EME1 PROTEIN"/>
    <property type="match status" value="1"/>
</dbReference>
<evidence type="ECO:0000256" key="6">
    <source>
        <dbReference type="ARBA" id="ARBA00022763"/>
    </source>
</evidence>
<organism evidence="15 16">
    <name type="scientific">Cryptolaemus montrouzieri</name>
    <dbReference type="NCBI Taxonomy" id="559131"/>
    <lineage>
        <taxon>Eukaryota</taxon>
        <taxon>Metazoa</taxon>
        <taxon>Ecdysozoa</taxon>
        <taxon>Arthropoda</taxon>
        <taxon>Hexapoda</taxon>
        <taxon>Insecta</taxon>
        <taxon>Pterygota</taxon>
        <taxon>Neoptera</taxon>
        <taxon>Endopterygota</taxon>
        <taxon>Coleoptera</taxon>
        <taxon>Polyphaga</taxon>
        <taxon>Cucujiformia</taxon>
        <taxon>Coccinelloidea</taxon>
        <taxon>Coccinellidae</taxon>
        <taxon>Scymninae</taxon>
        <taxon>Scymnini</taxon>
        <taxon>Cryptolaemus</taxon>
    </lineage>
</organism>
<evidence type="ECO:0000313" key="15">
    <source>
        <dbReference type="EMBL" id="KAL3280354.1"/>
    </source>
</evidence>
<evidence type="ECO:0000256" key="13">
    <source>
        <dbReference type="SAM" id="Coils"/>
    </source>
</evidence>
<keyword evidence="3" id="KW-0540">Nuclease</keyword>
<keyword evidence="5" id="KW-0255">Endonuclease</keyword>
<feature type="region of interest" description="Disordered" evidence="14">
    <location>
        <begin position="1"/>
        <end position="33"/>
    </location>
</feature>
<accession>A0ABD2NP65</accession>
<keyword evidence="16" id="KW-1185">Reference proteome</keyword>
<comment type="caution">
    <text evidence="15">The sequence shown here is derived from an EMBL/GenBank/DDBJ whole genome shotgun (WGS) entry which is preliminary data.</text>
</comment>
<dbReference type="GO" id="GO:0006310">
    <property type="term" value="P:DNA recombination"/>
    <property type="evidence" value="ECO:0007669"/>
    <property type="project" value="UniProtKB-KW"/>
</dbReference>
<dbReference type="PANTHER" id="PTHR21077:SF5">
    <property type="entry name" value="CROSSOVER JUNCTION ENDONUCLEASE MMS4"/>
    <property type="match status" value="1"/>
</dbReference>
<keyword evidence="6" id="KW-0227">DNA damage</keyword>
<dbReference type="Gene3D" id="1.10.150.670">
    <property type="entry name" value="Crossover junction endonuclease EME1, DNA-binding domain"/>
    <property type="match status" value="1"/>
</dbReference>
<evidence type="ECO:0000256" key="1">
    <source>
        <dbReference type="ARBA" id="ARBA00001946"/>
    </source>
</evidence>
<dbReference type="Proteomes" id="UP001516400">
    <property type="component" value="Unassembled WGS sequence"/>
</dbReference>
<proteinExistence type="predicted"/>
<dbReference type="GO" id="GO:0006281">
    <property type="term" value="P:DNA repair"/>
    <property type="evidence" value="ECO:0007669"/>
    <property type="project" value="UniProtKB-KW"/>
</dbReference>
<feature type="coiled-coil region" evidence="13">
    <location>
        <begin position="157"/>
        <end position="207"/>
    </location>
</feature>